<dbReference type="AlphaFoldDB" id="A0A1K2HW01"/>
<dbReference type="RefSeq" id="WP_072340258.1">
    <property type="nucleotide sequence ID" value="NZ_FPKU01000001.1"/>
</dbReference>
<accession>A0A1K2HW01</accession>
<dbReference type="Proteomes" id="UP000183447">
    <property type="component" value="Unassembled WGS sequence"/>
</dbReference>
<dbReference type="Pfam" id="PF01047">
    <property type="entry name" value="MarR"/>
    <property type="match status" value="1"/>
</dbReference>
<dbReference type="EMBL" id="FPKU01000001">
    <property type="protein sequence ID" value="SFZ83083.1"/>
    <property type="molecule type" value="Genomic_DNA"/>
</dbReference>
<dbReference type="PANTHER" id="PTHR33164">
    <property type="entry name" value="TRANSCRIPTIONAL REGULATOR, MARR FAMILY"/>
    <property type="match status" value="1"/>
</dbReference>
<dbReference type="PANTHER" id="PTHR33164:SF43">
    <property type="entry name" value="HTH-TYPE TRANSCRIPTIONAL REPRESSOR YETL"/>
    <property type="match status" value="1"/>
</dbReference>
<protein>
    <submittedName>
        <fullName evidence="2">Transcriptional regulator, MarR family</fullName>
    </submittedName>
</protein>
<dbReference type="Gene3D" id="1.10.10.10">
    <property type="entry name" value="Winged helix-like DNA-binding domain superfamily/Winged helix DNA-binding domain"/>
    <property type="match status" value="1"/>
</dbReference>
<dbReference type="STRING" id="665118.SAMN02983003_1446"/>
<dbReference type="SUPFAM" id="SSF46785">
    <property type="entry name" value="Winged helix' DNA-binding domain"/>
    <property type="match status" value="1"/>
</dbReference>
<keyword evidence="3" id="KW-1185">Reference proteome</keyword>
<dbReference type="InterPro" id="IPR036388">
    <property type="entry name" value="WH-like_DNA-bd_sf"/>
</dbReference>
<reference evidence="2 3" key="1">
    <citation type="submission" date="2016-11" db="EMBL/GenBank/DDBJ databases">
        <authorList>
            <person name="Jaros S."/>
            <person name="Januszkiewicz K."/>
            <person name="Wedrychowicz H."/>
        </authorList>
    </citation>
    <scope>NUCLEOTIDE SEQUENCE [LARGE SCALE GENOMIC DNA]</scope>
    <source>
        <strain evidence="2 3">ATCC 23634</strain>
    </source>
</reference>
<dbReference type="InterPro" id="IPR036390">
    <property type="entry name" value="WH_DNA-bd_sf"/>
</dbReference>
<organism evidence="2 3">
    <name type="scientific">Devosia enhydra</name>
    <dbReference type="NCBI Taxonomy" id="665118"/>
    <lineage>
        <taxon>Bacteria</taxon>
        <taxon>Pseudomonadati</taxon>
        <taxon>Pseudomonadota</taxon>
        <taxon>Alphaproteobacteria</taxon>
        <taxon>Hyphomicrobiales</taxon>
        <taxon>Devosiaceae</taxon>
        <taxon>Devosia</taxon>
    </lineage>
</organism>
<gene>
    <name evidence="2" type="ORF">SAMN02983003_1446</name>
</gene>
<sequence>MIDIDPQHARLSGDETLPEVGLGLLLREADQSFNRLLRGKLAEHGVTFGQFQHLRHLWAEDGLTQVEISRRIGIEKASSTSIVESLERAGWILRERDGSDRRKIRIVLTADGRGLEARLWDCARDTNRVAAQGFRPAEMAALFAGLTRVIENLKAGR</sequence>
<evidence type="ECO:0000313" key="3">
    <source>
        <dbReference type="Proteomes" id="UP000183447"/>
    </source>
</evidence>
<dbReference type="SMART" id="SM00347">
    <property type="entry name" value="HTH_MARR"/>
    <property type="match status" value="1"/>
</dbReference>
<dbReference type="PRINTS" id="PR00598">
    <property type="entry name" value="HTHMARR"/>
</dbReference>
<evidence type="ECO:0000259" key="1">
    <source>
        <dbReference type="PROSITE" id="PS50995"/>
    </source>
</evidence>
<dbReference type="OrthoDB" id="511972at2"/>
<evidence type="ECO:0000313" key="2">
    <source>
        <dbReference type="EMBL" id="SFZ83083.1"/>
    </source>
</evidence>
<dbReference type="InterPro" id="IPR039422">
    <property type="entry name" value="MarR/SlyA-like"/>
</dbReference>
<dbReference type="GO" id="GO:0006950">
    <property type="term" value="P:response to stress"/>
    <property type="evidence" value="ECO:0007669"/>
    <property type="project" value="TreeGrafter"/>
</dbReference>
<proteinExistence type="predicted"/>
<dbReference type="PROSITE" id="PS50995">
    <property type="entry name" value="HTH_MARR_2"/>
    <property type="match status" value="1"/>
</dbReference>
<feature type="domain" description="HTH marR-type" evidence="1">
    <location>
        <begin position="19"/>
        <end position="151"/>
    </location>
</feature>
<dbReference type="InterPro" id="IPR000835">
    <property type="entry name" value="HTH_MarR-typ"/>
</dbReference>
<name>A0A1K2HW01_9HYPH</name>
<dbReference type="GO" id="GO:0003700">
    <property type="term" value="F:DNA-binding transcription factor activity"/>
    <property type="evidence" value="ECO:0007669"/>
    <property type="project" value="InterPro"/>
</dbReference>